<dbReference type="RefSeq" id="WP_075638265.1">
    <property type="nucleotide sequence ID" value="NZ_MKIM01000022.1"/>
</dbReference>
<dbReference type="GO" id="GO:0046872">
    <property type="term" value="F:metal ion binding"/>
    <property type="evidence" value="ECO:0007669"/>
    <property type="project" value="UniProtKB-KW"/>
</dbReference>
<accession>A0A1Q8ZVQ0</accession>
<dbReference type="Pfam" id="PF07687">
    <property type="entry name" value="M20_dimer"/>
    <property type="match status" value="1"/>
</dbReference>
<dbReference type="GO" id="GO:0008777">
    <property type="term" value="F:acetylornithine deacetylase activity"/>
    <property type="evidence" value="ECO:0007669"/>
    <property type="project" value="TreeGrafter"/>
</dbReference>
<dbReference type="NCBIfam" id="NF005710">
    <property type="entry name" value="PRK07522.1"/>
    <property type="match status" value="1"/>
</dbReference>
<dbReference type="InterPro" id="IPR050072">
    <property type="entry name" value="Peptidase_M20A"/>
</dbReference>
<comment type="cofactor">
    <cofactor evidence="1">
        <name>Zn(2+)</name>
        <dbReference type="ChEBI" id="CHEBI:29105"/>
    </cofactor>
</comment>
<keyword evidence="9" id="KW-0170">Cobalt</keyword>
<dbReference type="AlphaFoldDB" id="A0A1Q8ZVQ0"/>
<dbReference type="InterPro" id="IPR036264">
    <property type="entry name" value="Bact_exopeptidase_dim_dom"/>
</dbReference>
<dbReference type="Gene3D" id="3.30.70.360">
    <property type="match status" value="1"/>
</dbReference>
<evidence type="ECO:0000256" key="8">
    <source>
        <dbReference type="ARBA" id="ARBA00022833"/>
    </source>
</evidence>
<keyword evidence="8" id="KW-0862">Zinc</keyword>
<keyword evidence="7" id="KW-0378">Hydrolase</keyword>
<dbReference type="PROSITE" id="PS00759">
    <property type="entry name" value="ARGE_DAPE_CPG2_2"/>
    <property type="match status" value="1"/>
</dbReference>
<name>A0A1Q8ZVQ0_9HYPH</name>
<reference evidence="11 12" key="1">
    <citation type="submission" date="2016-09" db="EMBL/GenBank/DDBJ databases">
        <title>Rhizobium oryziradicis sp. nov., isolated from the root of rice.</title>
        <authorList>
            <person name="Zhao J."/>
            <person name="Zhang X."/>
        </authorList>
    </citation>
    <scope>NUCLEOTIDE SEQUENCE [LARGE SCALE GENOMIC DNA]</scope>
    <source>
        <strain evidence="11 12">N19</strain>
    </source>
</reference>
<evidence type="ECO:0000313" key="12">
    <source>
        <dbReference type="Proteomes" id="UP000186894"/>
    </source>
</evidence>
<evidence type="ECO:0000256" key="9">
    <source>
        <dbReference type="ARBA" id="ARBA00023285"/>
    </source>
</evidence>
<evidence type="ECO:0000256" key="3">
    <source>
        <dbReference type="ARBA" id="ARBA00022490"/>
    </source>
</evidence>
<gene>
    <name evidence="11" type="ORF">BJF95_03025</name>
</gene>
<comment type="caution">
    <text evidence="11">The sequence shown here is derived from an EMBL/GenBank/DDBJ whole genome shotgun (WGS) entry which is preliminary data.</text>
</comment>
<dbReference type="PANTHER" id="PTHR43808">
    <property type="entry name" value="ACETYLORNITHINE DEACETYLASE"/>
    <property type="match status" value="1"/>
</dbReference>
<evidence type="ECO:0000256" key="1">
    <source>
        <dbReference type="ARBA" id="ARBA00001947"/>
    </source>
</evidence>
<sequence length="375" mass="39353">MQVINILEKLISYPSVVGSANDEIVGWIKTYLQSHGAAVTVLPGPEGDRANVFATFGPRDVPGYILSGHMDVVPAGEAGWNSDPFQLHRDHDALFGRGTSDMKGFLACALATAAKISAMPLVRPIHLAFSYDEEAGCRGVPHMLAHLPQLCAPPLGAIIGEPSGMRAILAHKGKAAARVTIRGRSGHSSRPDLGLNAIHGATDVLIAARDAAAELAKGPFEATFEPPYSSLQVGTVRGGQAVNIIPDLCEVEFEARAISGIDPSNLLLPVRQAADALKSQGFSVDWTDMSAYPALSLPENAALAALLARLTNNEPLAAVSYGTEAGLFQQAGVDAIICGPGDISRAHKANEFILVSELAACQSMIESLADHCLTL</sequence>
<keyword evidence="4" id="KW-0055">Arginine biosynthesis</keyword>
<dbReference type="EMBL" id="MKIM01000022">
    <property type="protein sequence ID" value="OLP46143.1"/>
    <property type="molecule type" value="Genomic_DNA"/>
</dbReference>
<keyword evidence="3" id="KW-0963">Cytoplasm</keyword>
<dbReference type="SUPFAM" id="SSF55031">
    <property type="entry name" value="Bacterial exopeptidase dimerisation domain"/>
    <property type="match status" value="1"/>
</dbReference>
<dbReference type="GO" id="GO:0006526">
    <property type="term" value="P:L-arginine biosynthetic process"/>
    <property type="evidence" value="ECO:0007669"/>
    <property type="project" value="UniProtKB-KW"/>
</dbReference>
<dbReference type="InterPro" id="IPR002933">
    <property type="entry name" value="Peptidase_M20"/>
</dbReference>
<evidence type="ECO:0000259" key="10">
    <source>
        <dbReference type="Pfam" id="PF07687"/>
    </source>
</evidence>
<dbReference type="Proteomes" id="UP000186894">
    <property type="component" value="Unassembled WGS sequence"/>
</dbReference>
<dbReference type="NCBIfam" id="TIGR01892">
    <property type="entry name" value="AcOrn-deacetyl"/>
    <property type="match status" value="1"/>
</dbReference>
<dbReference type="Pfam" id="PF01546">
    <property type="entry name" value="Peptidase_M20"/>
    <property type="match status" value="1"/>
</dbReference>
<evidence type="ECO:0000256" key="7">
    <source>
        <dbReference type="ARBA" id="ARBA00022801"/>
    </source>
</evidence>
<evidence type="ECO:0000256" key="5">
    <source>
        <dbReference type="ARBA" id="ARBA00022605"/>
    </source>
</evidence>
<dbReference type="InterPro" id="IPR001261">
    <property type="entry name" value="ArgE/DapE_CS"/>
</dbReference>
<proteinExistence type="inferred from homology"/>
<feature type="domain" description="Peptidase M20 dimerisation" evidence="10">
    <location>
        <begin position="170"/>
        <end position="276"/>
    </location>
</feature>
<comment type="similarity">
    <text evidence="2">Belongs to the peptidase M20A family. ArgE subfamily.</text>
</comment>
<dbReference type="Gene3D" id="3.40.630.10">
    <property type="entry name" value="Zn peptidases"/>
    <property type="match status" value="1"/>
</dbReference>
<organism evidence="11 12">
    <name type="scientific">Rhizobium oryziradicis</name>
    <dbReference type="NCBI Taxonomy" id="1867956"/>
    <lineage>
        <taxon>Bacteria</taxon>
        <taxon>Pseudomonadati</taxon>
        <taxon>Pseudomonadota</taxon>
        <taxon>Alphaproteobacteria</taxon>
        <taxon>Hyphomicrobiales</taxon>
        <taxon>Rhizobiaceae</taxon>
        <taxon>Rhizobium/Agrobacterium group</taxon>
        <taxon>Rhizobium</taxon>
    </lineage>
</organism>
<dbReference type="PANTHER" id="PTHR43808:SF31">
    <property type="entry name" value="N-ACETYL-L-CITRULLINE DEACETYLASE"/>
    <property type="match status" value="1"/>
</dbReference>
<dbReference type="InterPro" id="IPR011650">
    <property type="entry name" value="Peptidase_M20_dimer"/>
</dbReference>
<keyword evidence="6" id="KW-0479">Metal-binding</keyword>
<evidence type="ECO:0000256" key="2">
    <source>
        <dbReference type="ARBA" id="ARBA00005691"/>
    </source>
</evidence>
<dbReference type="OrthoDB" id="9809784at2"/>
<dbReference type="CDD" id="cd03894">
    <property type="entry name" value="M20_ArgE"/>
    <property type="match status" value="1"/>
</dbReference>
<protein>
    <submittedName>
        <fullName evidence="11">Acetylornithine deacetylase (ArgE)</fullName>
    </submittedName>
</protein>
<keyword evidence="5" id="KW-0028">Amino-acid biosynthesis</keyword>
<dbReference type="InterPro" id="IPR010169">
    <property type="entry name" value="AcOrn-deacetyl"/>
</dbReference>
<keyword evidence="12" id="KW-1185">Reference proteome</keyword>
<evidence type="ECO:0000256" key="6">
    <source>
        <dbReference type="ARBA" id="ARBA00022723"/>
    </source>
</evidence>
<evidence type="ECO:0000313" key="11">
    <source>
        <dbReference type="EMBL" id="OLP46143.1"/>
    </source>
</evidence>
<evidence type="ECO:0000256" key="4">
    <source>
        <dbReference type="ARBA" id="ARBA00022571"/>
    </source>
</evidence>
<dbReference type="SUPFAM" id="SSF53187">
    <property type="entry name" value="Zn-dependent exopeptidases"/>
    <property type="match status" value="1"/>
</dbReference>
<dbReference type="STRING" id="1867956.BJF95_03025"/>